<sequence length="193" mass="21901">MPRGTTTDGDTLYLGRAECQKGALDRNDKYECNSPTRNIHERLEGHIHERYDETNNSHQLVPWPWYVEYKRVTAELVCLVVPARRRRTGRPSFIQILLSDLFFFSMKPFTLATAVTAFAVLAAALPQTLHGPRDREAVVRPDGTRVTRSKEQGVGPDGNEWGQLRSKEQDVNPDGTRVTRSNVHGVDSNDNNW</sequence>
<keyword evidence="3" id="KW-1185">Reference proteome</keyword>
<protein>
    <submittedName>
        <fullName evidence="2">Uncharacterized protein</fullName>
    </submittedName>
</protein>
<name>A0ABR0BGE0_PURLI</name>
<evidence type="ECO:0000313" key="3">
    <source>
        <dbReference type="Proteomes" id="UP001287286"/>
    </source>
</evidence>
<feature type="region of interest" description="Disordered" evidence="1">
    <location>
        <begin position="133"/>
        <end position="193"/>
    </location>
</feature>
<dbReference type="Proteomes" id="UP001287286">
    <property type="component" value="Unassembled WGS sequence"/>
</dbReference>
<feature type="compositionally biased region" description="Polar residues" evidence="1">
    <location>
        <begin position="178"/>
        <end position="193"/>
    </location>
</feature>
<comment type="caution">
    <text evidence="2">The sequence shown here is derived from an EMBL/GenBank/DDBJ whole genome shotgun (WGS) entry which is preliminary data.</text>
</comment>
<dbReference type="EMBL" id="JAWRVI010000116">
    <property type="protein sequence ID" value="KAK4076532.1"/>
    <property type="molecule type" value="Genomic_DNA"/>
</dbReference>
<evidence type="ECO:0000313" key="2">
    <source>
        <dbReference type="EMBL" id="KAK4076532.1"/>
    </source>
</evidence>
<feature type="compositionally biased region" description="Basic and acidic residues" evidence="1">
    <location>
        <begin position="133"/>
        <end position="151"/>
    </location>
</feature>
<gene>
    <name evidence="2" type="ORF">Purlil1_12623</name>
</gene>
<proteinExistence type="predicted"/>
<evidence type="ECO:0000256" key="1">
    <source>
        <dbReference type="SAM" id="MobiDB-lite"/>
    </source>
</evidence>
<organism evidence="2 3">
    <name type="scientific">Purpureocillium lilacinum</name>
    <name type="common">Paecilomyces lilacinus</name>
    <dbReference type="NCBI Taxonomy" id="33203"/>
    <lineage>
        <taxon>Eukaryota</taxon>
        <taxon>Fungi</taxon>
        <taxon>Dikarya</taxon>
        <taxon>Ascomycota</taxon>
        <taxon>Pezizomycotina</taxon>
        <taxon>Sordariomycetes</taxon>
        <taxon>Hypocreomycetidae</taxon>
        <taxon>Hypocreales</taxon>
        <taxon>Ophiocordycipitaceae</taxon>
        <taxon>Purpureocillium</taxon>
    </lineage>
</organism>
<accession>A0ABR0BGE0</accession>
<reference evidence="2 3" key="1">
    <citation type="journal article" date="2024" name="Microbiol. Resour. Announc.">
        <title>Genome annotations for the ascomycete fungi Trichoderma harzianum, Trichoderma aggressivum, and Purpureocillium lilacinum.</title>
        <authorList>
            <person name="Beijen E.P.W."/>
            <person name="Ohm R.A."/>
        </authorList>
    </citation>
    <scope>NUCLEOTIDE SEQUENCE [LARGE SCALE GENOMIC DNA]</scope>
    <source>
        <strain evidence="2 3">CBS 150709</strain>
    </source>
</reference>